<keyword evidence="1" id="KW-0472">Membrane</keyword>
<sequence>MKLIQIVRYRINTHVLNQLKQIVMSIYLLPFVLPLIFSLQDVLILINKNYIFNLILRDINGIVLIINAQRLFM</sequence>
<gene>
    <name evidence="2" type="ORF">PSON_ATCC_30995.1.T3170007</name>
</gene>
<reference evidence="2" key="1">
    <citation type="submission" date="2021-01" db="EMBL/GenBank/DDBJ databases">
        <authorList>
            <consortium name="Genoscope - CEA"/>
            <person name="William W."/>
        </authorList>
    </citation>
    <scope>NUCLEOTIDE SEQUENCE</scope>
</reference>
<evidence type="ECO:0000313" key="2">
    <source>
        <dbReference type="EMBL" id="CAD8130693.1"/>
    </source>
</evidence>
<feature type="transmembrane region" description="Helical" evidence="1">
    <location>
        <begin position="21"/>
        <end position="44"/>
    </location>
</feature>
<name>A0A8S1RTH6_9CILI</name>
<evidence type="ECO:0000313" key="3">
    <source>
        <dbReference type="Proteomes" id="UP000692954"/>
    </source>
</evidence>
<keyword evidence="3" id="KW-1185">Reference proteome</keyword>
<keyword evidence="1" id="KW-1133">Transmembrane helix</keyword>
<dbReference type="AlphaFoldDB" id="A0A8S1RTH6"/>
<accession>A0A8S1RTH6</accession>
<protein>
    <submittedName>
        <fullName evidence="2">Uncharacterized protein</fullName>
    </submittedName>
</protein>
<dbReference type="Proteomes" id="UP000692954">
    <property type="component" value="Unassembled WGS sequence"/>
</dbReference>
<dbReference type="EMBL" id="CAJJDN010000317">
    <property type="protein sequence ID" value="CAD8130693.1"/>
    <property type="molecule type" value="Genomic_DNA"/>
</dbReference>
<evidence type="ECO:0000256" key="1">
    <source>
        <dbReference type="SAM" id="Phobius"/>
    </source>
</evidence>
<comment type="caution">
    <text evidence="2">The sequence shown here is derived from an EMBL/GenBank/DDBJ whole genome shotgun (WGS) entry which is preliminary data.</text>
</comment>
<organism evidence="2 3">
    <name type="scientific">Paramecium sonneborni</name>
    <dbReference type="NCBI Taxonomy" id="65129"/>
    <lineage>
        <taxon>Eukaryota</taxon>
        <taxon>Sar</taxon>
        <taxon>Alveolata</taxon>
        <taxon>Ciliophora</taxon>
        <taxon>Intramacronucleata</taxon>
        <taxon>Oligohymenophorea</taxon>
        <taxon>Peniculida</taxon>
        <taxon>Parameciidae</taxon>
        <taxon>Paramecium</taxon>
    </lineage>
</organism>
<keyword evidence="1" id="KW-0812">Transmembrane</keyword>
<proteinExistence type="predicted"/>